<dbReference type="GO" id="GO:0030288">
    <property type="term" value="C:outer membrane-bounded periplasmic space"/>
    <property type="evidence" value="ECO:0007669"/>
    <property type="project" value="TreeGrafter"/>
</dbReference>
<dbReference type="PROSITE" id="PS51257">
    <property type="entry name" value="PROKAR_LIPOPROTEIN"/>
    <property type="match status" value="1"/>
</dbReference>
<protein>
    <submittedName>
        <fullName evidence="9">Iron(III) dicitrate-binding protein</fullName>
    </submittedName>
</protein>
<comment type="subcellular location">
    <subcellularLocation>
        <location evidence="1">Cell membrane</location>
        <topology evidence="1">Lipid-anchor</topology>
    </subcellularLocation>
</comment>
<keyword evidence="7" id="KW-0472">Membrane</keyword>
<reference evidence="9 10" key="1">
    <citation type="submission" date="2017-09" db="EMBL/GenBank/DDBJ databases">
        <title>Large-scale bioinformatics analysis of Bacillus genomes uncovers conserved roles of natural products in bacterial physiology.</title>
        <authorList>
            <consortium name="Agbiome Team Llc"/>
            <person name="Bleich R.M."/>
            <person name="Grubbs K.J."/>
            <person name="Santa Maria K.C."/>
            <person name="Allen S.E."/>
            <person name="Farag S."/>
            <person name="Shank E.A."/>
            <person name="Bowers A."/>
        </authorList>
    </citation>
    <scope>NUCLEOTIDE SEQUENCE [LARGE SCALE GENOMIC DNA]</scope>
    <source>
        <strain evidence="9 10">AFS067272</strain>
    </source>
</reference>
<dbReference type="GO" id="GO:1901678">
    <property type="term" value="P:iron coordination entity transport"/>
    <property type="evidence" value="ECO:0007669"/>
    <property type="project" value="UniProtKB-ARBA"/>
</dbReference>
<keyword evidence="7" id="KW-1133">Transmembrane helix</keyword>
<dbReference type="InterPro" id="IPR002491">
    <property type="entry name" value="ABC_transptr_periplasmic_BD"/>
</dbReference>
<keyword evidence="7" id="KW-0812">Transmembrane</keyword>
<dbReference type="AlphaFoldDB" id="A0AA44TET1"/>
<dbReference type="RefSeq" id="WP_000621493.1">
    <property type="nucleotide sequence ID" value="NZ_NUPQ01000045.1"/>
</dbReference>
<evidence type="ECO:0000256" key="1">
    <source>
        <dbReference type="ARBA" id="ARBA00004193"/>
    </source>
</evidence>
<dbReference type="EMBL" id="NVBO01000083">
    <property type="protein sequence ID" value="PFS01755.1"/>
    <property type="molecule type" value="Genomic_DNA"/>
</dbReference>
<keyword evidence="3" id="KW-0813">Transport</keyword>
<dbReference type="PROSITE" id="PS50983">
    <property type="entry name" value="FE_B12_PBP"/>
    <property type="match status" value="1"/>
</dbReference>
<keyword evidence="6" id="KW-0449">Lipoprotein</keyword>
<proteinExistence type="inferred from homology"/>
<dbReference type="GO" id="GO:0005886">
    <property type="term" value="C:plasma membrane"/>
    <property type="evidence" value="ECO:0007669"/>
    <property type="project" value="UniProtKB-SubCell"/>
</dbReference>
<evidence type="ECO:0000256" key="2">
    <source>
        <dbReference type="ARBA" id="ARBA00008814"/>
    </source>
</evidence>
<evidence type="ECO:0000256" key="5">
    <source>
        <dbReference type="ARBA" id="ARBA00023139"/>
    </source>
</evidence>
<evidence type="ECO:0000313" key="9">
    <source>
        <dbReference type="EMBL" id="PFS01755.1"/>
    </source>
</evidence>
<evidence type="ECO:0000313" key="10">
    <source>
        <dbReference type="Proteomes" id="UP000226357"/>
    </source>
</evidence>
<dbReference type="Proteomes" id="UP000226357">
    <property type="component" value="Unassembled WGS sequence"/>
</dbReference>
<organism evidence="9 10">
    <name type="scientific">Bacillus cereus</name>
    <dbReference type="NCBI Taxonomy" id="1396"/>
    <lineage>
        <taxon>Bacteria</taxon>
        <taxon>Bacillati</taxon>
        <taxon>Bacillota</taxon>
        <taxon>Bacilli</taxon>
        <taxon>Bacillales</taxon>
        <taxon>Bacillaceae</taxon>
        <taxon>Bacillus</taxon>
        <taxon>Bacillus cereus group</taxon>
    </lineage>
</organism>
<dbReference type="FunFam" id="3.40.50.1980:FF:000003">
    <property type="entry name" value="Iron ABC transporter substrate-binding protein"/>
    <property type="match status" value="1"/>
</dbReference>
<evidence type="ECO:0000256" key="3">
    <source>
        <dbReference type="ARBA" id="ARBA00022448"/>
    </source>
</evidence>
<dbReference type="SUPFAM" id="SSF53807">
    <property type="entry name" value="Helical backbone' metal receptor"/>
    <property type="match status" value="1"/>
</dbReference>
<dbReference type="PANTHER" id="PTHR30532">
    <property type="entry name" value="IRON III DICITRATE-BINDING PERIPLASMIC PROTEIN"/>
    <property type="match status" value="1"/>
</dbReference>
<accession>A0AA44TET1</accession>
<dbReference type="CDD" id="cd01146">
    <property type="entry name" value="FhuD"/>
    <property type="match status" value="1"/>
</dbReference>
<feature type="transmembrane region" description="Helical" evidence="7">
    <location>
        <begin position="6"/>
        <end position="24"/>
    </location>
</feature>
<evidence type="ECO:0000256" key="6">
    <source>
        <dbReference type="ARBA" id="ARBA00023288"/>
    </source>
</evidence>
<dbReference type="FunFam" id="3.40.50.1980:FF:000018">
    <property type="entry name" value="Iron(III) dicitrate-binding periplasmic protein"/>
    <property type="match status" value="1"/>
</dbReference>
<evidence type="ECO:0000259" key="8">
    <source>
        <dbReference type="PROSITE" id="PS50983"/>
    </source>
</evidence>
<dbReference type="Gene3D" id="3.40.50.1980">
    <property type="entry name" value="Nitrogenase molybdenum iron protein domain"/>
    <property type="match status" value="2"/>
</dbReference>
<comment type="caution">
    <text evidence="9">The sequence shown here is derived from an EMBL/GenBank/DDBJ whole genome shotgun (WGS) entry which is preliminary data.</text>
</comment>
<sequence>MIRTKNIFMLCIVMLMVMIMIAGCSKEEKKEMNTAAKGKDSYVIKHAMGETTIKGTPKRVVVLTNEGAEALLSVGVTPVGSTKPRAGDEWYPHLAKELKDTKVVGTERDVNLEAIMKLKPDLIIGNKMRHEKVYEQLKEIAPTVYAETLRGDWKENFTLYTKAVNKEKEGNKALDDYKKRIEGLKEKLGDKVDSKVSIIRFVPGDVRIYQKNSFSGVVLNDIGFKRPPLQDKDDFAIKGVTKEQIPDMDGDYLFYFTSDKDTDKTNEGNTIAKEWTEDPLFKQLQASKNEKVFEVDEVIWNTAGGIKAANLMLDDIEKYFLK</sequence>
<name>A0AA44TET1_BACCE</name>
<gene>
    <name evidence="9" type="ORF">COK38_10765</name>
</gene>
<dbReference type="Pfam" id="PF01497">
    <property type="entry name" value="Peripla_BP_2"/>
    <property type="match status" value="1"/>
</dbReference>
<keyword evidence="5" id="KW-0564">Palmitate</keyword>
<evidence type="ECO:0000256" key="4">
    <source>
        <dbReference type="ARBA" id="ARBA00022729"/>
    </source>
</evidence>
<dbReference type="PANTHER" id="PTHR30532:SF21">
    <property type="entry name" value="SIDEROPHORE-BINDING LIPOPROTEIN YFIY-RELATED"/>
    <property type="match status" value="1"/>
</dbReference>
<feature type="domain" description="Fe/B12 periplasmic-binding" evidence="8">
    <location>
        <begin position="59"/>
        <end position="322"/>
    </location>
</feature>
<evidence type="ECO:0000256" key="7">
    <source>
        <dbReference type="SAM" id="Phobius"/>
    </source>
</evidence>
<comment type="similarity">
    <text evidence="2">Belongs to the bacterial solute-binding protein 8 family.</text>
</comment>
<dbReference type="InterPro" id="IPR051313">
    <property type="entry name" value="Bact_iron-sidero_bind"/>
</dbReference>
<keyword evidence="4" id="KW-0732">Signal</keyword>